<evidence type="ECO:0000313" key="2">
    <source>
        <dbReference type="EMBL" id="GEK83583.1"/>
    </source>
</evidence>
<accession>A0ABQ0UQG1</accession>
<comment type="caution">
    <text evidence="2">The sequence shown here is derived from an EMBL/GenBank/DDBJ whole genome shotgun (WGS) entry which is preliminary data.</text>
</comment>
<reference evidence="2 3" key="1">
    <citation type="submission" date="2019-07" db="EMBL/GenBank/DDBJ databases">
        <title>Whole genome shotgun sequence of Frigoribacterium faeni NBRC 103066.</title>
        <authorList>
            <person name="Hosoyama A."/>
            <person name="Uohara A."/>
            <person name="Ohji S."/>
            <person name="Ichikawa N."/>
        </authorList>
    </citation>
    <scope>NUCLEOTIDE SEQUENCE [LARGE SCALE GENOMIC DNA]</scope>
    <source>
        <strain evidence="2 3">NBRC 103066</strain>
    </source>
</reference>
<organism evidence="2 3">
    <name type="scientific">Frigoribacterium faeni</name>
    <dbReference type="NCBI Taxonomy" id="145483"/>
    <lineage>
        <taxon>Bacteria</taxon>
        <taxon>Bacillati</taxon>
        <taxon>Actinomycetota</taxon>
        <taxon>Actinomycetes</taxon>
        <taxon>Micrococcales</taxon>
        <taxon>Microbacteriaceae</taxon>
        <taxon>Frigoribacterium</taxon>
    </lineage>
</organism>
<evidence type="ECO:0000313" key="3">
    <source>
        <dbReference type="Proteomes" id="UP000321154"/>
    </source>
</evidence>
<feature type="coiled-coil region" evidence="1">
    <location>
        <begin position="15"/>
        <end position="76"/>
    </location>
</feature>
<evidence type="ECO:0008006" key="4">
    <source>
        <dbReference type="Google" id="ProtNLM"/>
    </source>
</evidence>
<protein>
    <recommendedName>
        <fullName evidence="4">Septicolysin</fullName>
    </recommendedName>
</protein>
<dbReference type="EMBL" id="BJUV01000017">
    <property type="protein sequence ID" value="GEK83583.1"/>
    <property type="molecule type" value="Genomic_DNA"/>
</dbReference>
<dbReference type="NCBIfam" id="NF038048">
    <property type="entry name" value="DIP1984_fam"/>
    <property type="match status" value="1"/>
</dbReference>
<gene>
    <name evidence="2" type="ORF">FFA01_18920</name>
</gene>
<name>A0ABQ0UQG1_9MICO</name>
<keyword evidence="1" id="KW-0175">Coiled coil</keyword>
<dbReference type="CDD" id="cd12208">
    <property type="entry name" value="DIP1984-like"/>
    <property type="match status" value="1"/>
</dbReference>
<dbReference type="Pfam" id="PF20935">
    <property type="entry name" value="DUF6847"/>
    <property type="match status" value="1"/>
</dbReference>
<dbReference type="Gene3D" id="6.10.320.10">
    <property type="match status" value="1"/>
</dbReference>
<dbReference type="Proteomes" id="UP000321154">
    <property type="component" value="Unassembled WGS sequence"/>
</dbReference>
<keyword evidence="3" id="KW-1185">Reference proteome</keyword>
<evidence type="ECO:0000256" key="1">
    <source>
        <dbReference type="SAM" id="Coils"/>
    </source>
</evidence>
<proteinExistence type="predicted"/>
<sequence length="167" mass="18697">MALRPAVCDDRVMRLAEALMTRADLQRRIEQMRSRIAENARYQEGEEPQEDASALVEEASDALDRLEELVVAINLTNATVTLADGAMTMTGALARRETLRARHSLLSRSADAAQGSGGGYRQMRSELRQFAALPVSDLRRQADDVAKELRELDVEIQRTNWEAELQN</sequence>
<dbReference type="InterPro" id="IPR047741">
    <property type="entry name" value="DIP1984-like"/>
</dbReference>